<dbReference type="InterPro" id="IPR013783">
    <property type="entry name" value="Ig-like_fold"/>
</dbReference>
<dbReference type="InterPro" id="IPR008979">
    <property type="entry name" value="Galactose-bd-like_sf"/>
</dbReference>
<dbReference type="Pfam" id="PF01915">
    <property type="entry name" value="Glyco_hydro_3_C"/>
    <property type="match status" value="1"/>
</dbReference>
<protein>
    <submittedName>
        <fullName evidence="5">Glycoside hydrolase family 3 C-terminal domain-containing protein</fullName>
    </submittedName>
</protein>
<dbReference type="InterPro" id="IPR001764">
    <property type="entry name" value="Glyco_hydro_3_N"/>
</dbReference>
<feature type="domain" description="Fibronectin type III-like" evidence="4">
    <location>
        <begin position="783"/>
        <end position="853"/>
    </location>
</feature>
<dbReference type="EMBL" id="JAJKFW010000020">
    <property type="protein sequence ID" value="MCC9642436.1"/>
    <property type="molecule type" value="Genomic_DNA"/>
</dbReference>
<dbReference type="Gene3D" id="3.40.50.1700">
    <property type="entry name" value="Glycoside hydrolase family 3 C-terminal domain"/>
    <property type="match status" value="2"/>
</dbReference>
<keyword evidence="2" id="KW-0732">Signal</keyword>
<dbReference type="InterPro" id="IPR044993">
    <property type="entry name" value="BXL"/>
</dbReference>
<dbReference type="PANTHER" id="PTHR42721:SF3">
    <property type="entry name" value="BETA-D-XYLOSIDASE 5-RELATED"/>
    <property type="match status" value="1"/>
</dbReference>
<organism evidence="5 6">
    <name type="scientific">Rhodopirellula halodulae</name>
    <dbReference type="NCBI Taxonomy" id="2894198"/>
    <lineage>
        <taxon>Bacteria</taxon>
        <taxon>Pseudomonadati</taxon>
        <taxon>Planctomycetota</taxon>
        <taxon>Planctomycetia</taxon>
        <taxon>Pirellulales</taxon>
        <taxon>Pirellulaceae</taxon>
        <taxon>Rhodopirellula</taxon>
    </lineage>
</organism>
<dbReference type="Pfam" id="PF00933">
    <property type="entry name" value="Glyco_hydro_3"/>
    <property type="match status" value="1"/>
</dbReference>
<gene>
    <name evidence="5" type="ORF">LOC71_09135</name>
</gene>
<keyword evidence="6" id="KW-1185">Reference proteome</keyword>
<dbReference type="SUPFAM" id="SSF51445">
    <property type="entry name" value="(Trans)glycosidases"/>
    <property type="match status" value="1"/>
</dbReference>
<dbReference type="Proteomes" id="UP001430306">
    <property type="component" value="Unassembled WGS sequence"/>
</dbReference>
<dbReference type="GO" id="GO:0016787">
    <property type="term" value="F:hydrolase activity"/>
    <property type="evidence" value="ECO:0007669"/>
    <property type="project" value="UniProtKB-KW"/>
</dbReference>
<dbReference type="Gene3D" id="2.60.40.10">
    <property type="entry name" value="Immunoglobulins"/>
    <property type="match status" value="1"/>
</dbReference>
<dbReference type="Pfam" id="PF14310">
    <property type="entry name" value="Fn3-like"/>
    <property type="match status" value="1"/>
</dbReference>
<dbReference type="Gene3D" id="3.20.20.300">
    <property type="entry name" value="Glycoside hydrolase, family 3, N-terminal domain"/>
    <property type="match status" value="1"/>
</dbReference>
<dbReference type="SUPFAM" id="SSF52279">
    <property type="entry name" value="Beta-D-glucan exohydrolase, C-terminal domain"/>
    <property type="match status" value="1"/>
</dbReference>
<dbReference type="InterPro" id="IPR017853">
    <property type="entry name" value="GH"/>
</dbReference>
<evidence type="ECO:0000259" key="4">
    <source>
        <dbReference type="SMART" id="SM01217"/>
    </source>
</evidence>
<evidence type="ECO:0000256" key="2">
    <source>
        <dbReference type="ARBA" id="ARBA00022729"/>
    </source>
</evidence>
<evidence type="ECO:0000313" key="6">
    <source>
        <dbReference type="Proteomes" id="UP001430306"/>
    </source>
</evidence>
<comment type="similarity">
    <text evidence="1">Belongs to the glycosyl hydrolase 3 family.</text>
</comment>
<accession>A0ABS8NFW7</accession>
<evidence type="ECO:0000256" key="1">
    <source>
        <dbReference type="ARBA" id="ARBA00005336"/>
    </source>
</evidence>
<comment type="caution">
    <text evidence="5">The sequence shown here is derived from an EMBL/GenBank/DDBJ whole genome shotgun (WGS) entry which is preliminary data.</text>
</comment>
<proteinExistence type="inferred from homology"/>
<dbReference type="PANTHER" id="PTHR42721">
    <property type="entry name" value="SUGAR HYDROLASE-RELATED"/>
    <property type="match status" value="1"/>
</dbReference>
<dbReference type="InterPro" id="IPR036881">
    <property type="entry name" value="Glyco_hydro_3_C_sf"/>
</dbReference>
<dbReference type="InterPro" id="IPR002772">
    <property type="entry name" value="Glyco_hydro_3_C"/>
</dbReference>
<dbReference type="SMART" id="SM01217">
    <property type="entry name" value="Fn3_like"/>
    <property type="match status" value="1"/>
</dbReference>
<dbReference type="PRINTS" id="PR00133">
    <property type="entry name" value="GLHYDRLASE3"/>
</dbReference>
<evidence type="ECO:0000256" key="3">
    <source>
        <dbReference type="ARBA" id="ARBA00022801"/>
    </source>
</evidence>
<reference evidence="5" key="1">
    <citation type="submission" date="2021-11" db="EMBL/GenBank/DDBJ databases">
        <title>Genome sequence.</title>
        <authorList>
            <person name="Sun Q."/>
        </authorList>
    </citation>
    <scope>NUCLEOTIDE SEQUENCE</scope>
    <source>
        <strain evidence="5">JC740</strain>
    </source>
</reference>
<dbReference type="InterPro" id="IPR036962">
    <property type="entry name" value="Glyco_hydro_3_N_sf"/>
</dbReference>
<sequence length="868" mass="96240">MFLRFLFVVFVGLTFCSVDGQEPDPLSVPLAKENPKYLQVDLPVEQRVADLLDRMTVEEKAIALNHNGPALRRFGLRSDKWNQCLNGVQWDRPTTLFPSCIAMAATWDTELVQNDIARVMSDEARAIYNQWQQSPEIKSQHKGLIYRAPVINIGRNPYWGRNHEAFGEDPYLTGRMGVAYVRGLQGDDPRHLKTAATLKHYAVNNVETQRFSLDASVSEEMLHDYWLPHFRDSVVEAGACSLMASYNAINGTPNNINHWLLTDVLKNRWNHSGFVVSDLGGVRTMVNGHEQKRMSYVDAVAKSLTAGCDFSGPEYERYIPLALREGKITEERLNDAVRRVLTVRFRLGEFDPPESVAYHNLSPEIIGGEAHRSVALDVARKSIVLLQNKESALPLDQEELKRVAVIGPLADRVVLNNYNGRHENLVTPLAGIQRFLGDQVEVAHARGTTVTGPKDRVPTQIDQERGFSSGRSLKLDARSVGDFAEFPIEVDAAGKHAFELRYKSYPTRGQFQLSVDGNDVGQPIDMFEAEERYGLVASLGTIELTAGEHTIRLTSVGKQAASQGFSGHFDQLHLKGSTNQTIEIESVAVQTGRAKPKRDPIQEAVNLAANSDVAILFVGTDQSVEQEERDRTTLGLPGEQLKLVQKVIEANPRSVVVLKSAGPLTVPWIKQNNAAILQAWWGGEEGGTAIAEVLFGATNPSGKLPHTVYASESQVPPLDEYNIDAGFTYMHLRGEPLFAFGHGLSYTSFEYGDLSLDQTTLSADESLSIDLEVQNTGDRQGDEIVQLYVRSIESSSDDPKLRLAGFTRVEMNSGATERVHFELSPKHISRFDSSVDDFVVKPGRYEVLVGSSSQDIRSKSEFRVPAGE</sequence>
<dbReference type="InterPro" id="IPR026891">
    <property type="entry name" value="Fn3-like"/>
</dbReference>
<name>A0ABS8NFW7_9BACT</name>
<keyword evidence="3 5" id="KW-0378">Hydrolase</keyword>
<dbReference type="SUPFAM" id="SSF49785">
    <property type="entry name" value="Galactose-binding domain-like"/>
    <property type="match status" value="1"/>
</dbReference>
<evidence type="ECO:0000313" key="5">
    <source>
        <dbReference type="EMBL" id="MCC9642436.1"/>
    </source>
</evidence>
<dbReference type="RefSeq" id="WP_230273243.1">
    <property type="nucleotide sequence ID" value="NZ_JAJKFW010000020.1"/>
</dbReference>